<dbReference type="eggNOG" id="arCOG06579">
    <property type="taxonomic scope" value="Archaea"/>
</dbReference>
<dbReference type="GeneID" id="4928188"/>
<protein>
    <recommendedName>
        <fullName evidence="3">Lipoprotein</fullName>
    </recommendedName>
</protein>
<dbReference type="Proteomes" id="UP000000253">
    <property type="component" value="Chromosome"/>
</dbReference>
<proteinExistence type="predicted"/>
<dbReference type="HOGENOM" id="CLU_1307837_0_0_2"/>
<evidence type="ECO:0000313" key="1">
    <source>
        <dbReference type="EMBL" id="ABO34679.1"/>
    </source>
</evidence>
<dbReference type="AlphaFoldDB" id="A4FWV0"/>
<dbReference type="EMBL" id="CP000609">
    <property type="protein sequence ID" value="ABO34679.1"/>
    <property type="molecule type" value="Genomic_DNA"/>
</dbReference>
<dbReference type="RefSeq" id="WP_011868134.1">
    <property type="nucleotide sequence ID" value="NC_009135.1"/>
</dbReference>
<name>A4FWV0_METM5</name>
<accession>A4FWV0</accession>
<evidence type="ECO:0008006" key="3">
    <source>
        <dbReference type="Google" id="ProtNLM"/>
    </source>
</evidence>
<gene>
    <name evidence="1" type="ordered locus">MmarC5_0363</name>
</gene>
<dbReference type="KEGG" id="mmq:MmarC5_0363"/>
<dbReference type="STRING" id="402880.MmarC5_0363"/>
<reference evidence="1 2" key="1">
    <citation type="submission" date="2007-03" db="EMBL/GenBank/DDBJ databases">
        <title>Complete sequence of chromosome of Methanococcus maripaludis C5.</title>
        <authorList>
            <consortium name="US DOE Joint Genome Institute"/>
            <person name="Copeland A."/>
            <person name="Lucas S."/>
            <person name="Lapidus A."/>
            <person name="Barry K."/>
            <person name="Glavina del Rio T."/>
            <person name="Dalin E."/>
            <person name="Tice H."/>
            <person name="Pitluck S."/>
            <person name="Chertkov O."/>
            <person name="Brettin T."/>
            <person name="Bruce D."/>
            <person name="Han C."/>
            <person name="Detter J.C."/>
            <person name="Schmutz J."/>
            <person name="Larimer F."/>
            <person name="Land M."/>
            <person name="Hauser L."/>
            <person name="Kyrpides N."/>
            <person name="Mikhailova N."/>
            <person name="Sieprawska-Lupa M."/>
            <person name="Whitman W.B."/>
            <person name="Richardson P."/>
        </authorList>
    </citation>
    <scope>NUCLEOTIDE SEQUENCE [LARGE SCALE GENOMIC DNA]</scope>
    <source>
        <strain evidence="2">C5 / ATCC BAA-1333</strain>
    </source>
</reference>
<organism evidence="1 2">
    <name type="scientific">Methanococcus maripaludis (strain C5 / ATCC BAA-1333)</name>
    <dbReference type="NCBI Taxonomy" id="402880"/>
    <lineage>
        <taxon>Archaea</taxon>
        <taxon>Methanobacteriati</taxon>
        <taxon>Methanobacteriota</taxon>
        <taxon>Methanomada group</taxon>
        <taxon>Methanococci</taxon>
        <taxon>Methanococcales</taxon>
        <taxon>Methanococcaceae</taxon>
        <taxon>Methanococcus</taxon>
    </lineage>
</organism>
<evidence type="ECO:0000313" key="2">
    <source>
        <dbReference type="Proteomes" id="UP000000253"/>
    </source>
</evidence>
<dbReference type="PROSITE" id="PS51257">
    <property type="entry name" value="PROKAR_LIPOPROTEIN"/>
    <property type="match status" value="1"/>
</dbReference>
<sequence length="212" mass="24167">MILKKIIALLSVLTLFSGCIGNDYSSVELVENSPYPEFIYLNKDMLKIVANKTSEEPVSDYFFVIFDGTYIDKNNYSKLAVKTPLWRFGSLFVNNDIKTKNGLILLNSDYVGSPDLKYNTPLNYNDIIIYNKNYGIFIEIGQEYTSAEIITENLPVNKYFMENIKNISGKYIINREIIEKEDILIGNYVLEGGIPIGDMNNSVFDMNITPKS</sequence>